<dbReference type="EMBL" id="JACCFP010000001">
    <property type="protein sequence ID" value="NYJ01087.1"/>
    <property type="molecule type" value="Genomic_DNA"/>
</dbReference>
<feature type="chain" id="PRO_5039036174" description="DUF4333 domain-containing protein" evidence="2">
    <location>
        <begin position="19"/>
        <end position="219"/>
    </location>
</feature>
<dbReference type="Proteomes" id="UP000530424">
    <property type="component" value="Unassembled WGS sequence"/>
</dbReference>
<evidence type="ECO:0000256" key="2">
    <source>
        <dbReference type="SAM" id="SignalP"/>
    </source>
</evidence>
<evidence type="ECO:0000313" key="3">
    <source>
        <dbReference type="EMBL" id="NYJ01087.1"/>
    </source>
</evidence>
<dbReference type="RefSeq" id="WP_179667606.1">
    <property type="nucleotide sequence ID" value="NZ_JACCFP010000001.1"/>
</dbReference>
<feature type="compositionally biased region" description="Low complexity" evidence="1">
    <location>
        <begin position="31"/>
        <end position="41"/>
    </location>
</feature>
<reference evidence="3 4" key="1">
    <citation type="submission" date="2020-07" db="EMBL/GenBank/DDBJ databases">
        <title>Sequencing the genomes of 1000 actinobacteria strains.</title>
        <authorList>
            <person name="Klenk H.-P."/>
        </authorList>
    </citation>
    <scope>NUCLEOTIDE SEQUENCE [LARGE SCALE GENOMIC DNA]</scope>
    <source>
        <strain evidence="3 4">DSM 103833</strain>
    </source>
</reference>
<proteinExistence type="predicted"/>
<name>A0A853C1Q9_9ACTN</name>
<evidence type="ECO:0000256" key="1">
    <source>
        <dbReference type="SAM" id="MobiDB-lite"/>
    </source>
</evidence>
<feature type="compositionally biased region" description="Low complexity" evidence="1">
    <location>
        <begin position="48"/>
        <end position="65"/>
    </location>
</feature>
<dbReference type="AlphaFoldDB" id="A0A853C1Q9"/>
<feature type="signal peptide" evidence="2">
    <location>
        <begin position="1"/>
        <end position="18"/>
    </location>
</feature>
<comment type="caution">
    <text evidence="3">The sequence shown here is derived from an EMBL/GenBank/DDBJ whole genome shotgun (WGS) entry which is preliminary data.</text>
</comment>
<gene>
    <name evidence="3" type="ORF">HNR19_001785</name>
</gene>
<feature type="region of interest" description="Disordered" evidence="1">
    <location>
        <begin position="20"/>
        <end position="81"/>
    </location>
</feature>
<dbReference type="PROSITE" id="PS51257">
    <property type="entry name" value="PROKAR_LIPOPROTEIN"/>
    <property type="match status" value="1"/>
</dbReference>
<protein>
    <recommendedName>
        <fullName evidence="5">DUF4333 domain-containing protein</fullName>
    </recommendedName>
</protein>
<evidence type="ECO:0008006" key="5">
    <source>
        <dbReference type="Google" id="ProtNLM"/>
    </source>
</evidence>
<keyword evidence="4" id="KW-1185">Reference proteome</keyword>
<accession>A0A853C1Q9</accession>
<evidence type="ECO:0000313" key="4">
    <source>
        <dbReference type="Proteomes" id="UP000530424"/>
    </source>
</evidence>
<keyword evidence="2" id="KW-0732">Signal</keyword>
<sequence length="219" mass="22430">MRRLMGTAALLAIVGLTAGCGDDEAPEAVGTPTASESATETASDEPSESATPTETAESPESPTTSHTVSVAPPTESDEPEVDLARAPETYDEALAHIEAAGVDGSHTTSKRFSTPGDVVYCVLQHEFIPSSCELSVGMVKDPPVCGNAPSDFVGRVTLSDRGAEPECNTDTIREPGAPVVQPSGVVEAGGVTCAVESIGVTCVDGSHGFFITQGDYAVF</sequence>
<organism evidence="3 4">
    <name type="scientific">Nocardioides thalensis</name>
    <dbReference type="NCBI Taxonomy" id="1914755"/>
    <lineage>
        <taxon>Bacteria</taxon>
        <taxon>Bacillati</taxon>
        <taxon>Actinomycetota</taxon>
        <taxon>Actinomycetes</taxon>
        <taxon>Propionibacteriales</taxon>
        <taxon>Nocardioidaceae</taxon>
        <taxon>Nocardioides</taxon>
    </lineage>
</organism>